<dbReference type="EMBL" id="LAZR01048736">
    <property type="protein sequence ID" value="KKK91249.1"/>
    <property type="molecule type" value="Genomic_DNA"/>
</dbReference>
<comment type="caution">
    <text evidence="2">The sequence shown here is derived from an EMBL/GenBank/DDBJ whole genome shotgun (WGS) entry which is preliminary data.</text>
</comment>
<name>A0A0F9BKX1_9ZZZZ</name>
<protein>
    <submittedName>
        <fullName evidence="2">Uncharacterized protein</fullName>
    </submittedName>
</protein>
<proteinExistence type="predicted"/>
<gene>
    <name evidence="2" type="ORF">LCGC14_2714850</name>
</gene>
<evidence type="ECO:0000256" key="1">
    <source>
        <dbReference type="SAM" id="Coils"/>
    </source>
</evidence>
<evidence type="ECO:0000313" key="2">
    <source>
        <dbReference type="EMBL" id="KKK91249.1"/>
    </source>
</evidence>
<dbReference type="PROSITE" id="PS51257">
    <property type="entry name" value="PROKAR_LIPOPROTEIN"/>
    <property type="match status" value="1"/>
</dbReference>
<reference evidence="2" key="1">
    <citation type="journal article" date="2015" name="Nature">
        <title>Complex archaea that bridge the gap between prokaryotes and eukaryotes.</title>
        <authorList>
            <person name="Spang A."/>
            <person name="Saw J.H."/>
            <person name="Jorgensen S.L."/>
            <person name="Zaremba-Niedzwiedzka K."/>
            <person name="Martijn J."/>
            <person name="Lind A.E."/>
            <person name="van Eijk R."/>
            <person name="Schleper C."/>
            <person name="Guy L."/>
            <person name="Ettema T.J."/>
        </authorList>
    </citation>
    <scope>NUCLEOTIDE SEQUENCE</scope>
</reference>
<keyword evidence="1" id="KW-0175">Coiled coil</keyword>
<organism evidence="2">
    <name type="scientific">marine sediment metagenome</name>
    <dbReference type="NCBI Taxonomy" id="412755"/>
    <lineage>
        <taxon>unclassified sequences</taxon>
        <taxon>metagenomes</taxon>
        <taxon>ecological metagenomes</taxon>
    </lineage>
</organism>
<accession>A0A0F9BKX1</accession>
<feature type="coiled-coil region" evidence="1">
    <location>
        <begin position="126"/>
        <end position="160"/>
    </location>
</feature>
<dbReference type="AlphaFoldDB" id="A0A0F9BKX1"/>
<sequence length="163" mass="18630">MNTARMLTSIAAVCCALAGCGEPKPPRPPRPSFWSLRLKTLVVEPNNAAEKKRSMDSIWSRKGATLSDKSARQEFDLTQQEIVAAIRAGKLQFRENNMHGNPWFRLLRHEVEALVREKGGQDHLQEKKLQKELADLNKETRKLTTRLKAIERRRAELMKELDG</sequence>